<reference evidence="1 3" key="1">
    <citation type="submission" date="2014-04" db="EMBL/GenBank/DDBJ databases">
        <authorList>
            <person name="Bishop-Lilly K.A."/>
            <person name="Broomall S.M."/>
            <person name="Chain P.S."/>
            <person name="Chertkov O."/>
            <person name="Coyne S.R."/>
            <person name="Daligault H.E."/>
            <person name="Davenport K.W."/>
            <person name="Erkkila T."/>
            <person name="Frey K.G."/>
            <person name="Gibbons H.S."/>
            <person name="Gu W."/>
            <person name="Jaissle J."/>
            <person name="Johnson S.L."/>
            <person name="Koroleva G.I."/>
            <person name="Ladner J.T."/>
            <person name="Lo C.-C."/>
            <person name="Minogue T.D."/>
            <person name="Munk C."/>
            <person name="Palacios G.F."/>
            <person name="Redden C.L."/>
            <person name="Rosenzweig C.N."/>
            <person name="Scholz M.B."/>
            <person name="Teshima H."/>
            <person name="Xu Y."/>
        </authorList>
    </citation>
    <scope>NUCLEOTIDE SEQUENCE [LARGE SCALE GENOMIC DNA]</scope>
    <source>
        <strain evidence="1 3">BHP</strain>
    </source>
</reference>
<evidence type="ECO:0000313" key="2">
    <source>
        <dbReference type="EMBL" id="RFT66509.1"/>
    </source>
</evidence>
<dbReference type="Proteomes" id="UP000264294">
    <property type="component" value="Unassembled WGS sequence"/>
</dbReference>
<evidence type="ECO:0000313" key="1">
    <source>
        <dbReference type="EMBL" id="KFN01259.1"/>
    </source>
</evidence>
<dbReference type="Proteomes" id="UP000029389">
    <property type="component" value="Unassembled WGS sequence"/>
</dbReference>
<reference evidence="2 4" key="2">
    <citation type="submission" date="2018-08" db="EMBL/GenBank/DDBJ databases">
        <title>Bacillus clarus sp. nov. strain PS00077A.</title>
        <authorList>
            <person name="Mendez Acevedo M."/>
            <person name="Carroll L."/>
            <person name="Mukherjee M."/>
            <person name="Wiedmann M."/>
            <person name="Kovac J."/>
        </authorList>
    </citation>
    <scope>NUCLEOTIDE SEQUENCE [LARGE SCALE GENOMIC DNA]</scope>
    <source>
        <strain evidence="2 4">PS00077A</strain>
    </source>
</reference>
<sequence>MKYNLNSRLEVEDFVRNEVLTAPEAIEILGITRARMSQLIKQGKITPVKKLDKVSLFLRVDVEGKRKELEALREKYRPYNTAREDE</sequence>
<dbReference type="GO" id="GO:0003677">
    <property type="term" value="F:DNA binding"/>
    <property type="evidence" value="ECO:0007669"/>
    <property type="project" value="UniProtKB-KW"/>
</dbReference>
<keyword evidence="2" id="KW-0238">DNA-binding</keyword>
<protein>
    <submittedName>
        <fullName evidence="2">DNA-binding protein</fullName>
    </submittedName>
    <submittedName>
        <fullName evidence="1">Helix-turn-helix domain protein</fullName>
    </submittedName>
</protein>
<comment type="caution">
    <text evidence="1">The sequence shown here is derived from an EMBL/GenBank/DDBJ whole genome shotgun (WGS) entry which is preliminary data.</text>
</comment>
<dbReference type="EMBL" id="JMQC01000008">
    <property type="protein sequence ID" value="KFN01259.1"/>
    <property type="molecule type" value="Genomic_DNA"/>
</dbReference>
<evidence type="ECO:0000313" key="3">
    <source>
        <dbReference type="Proteomes" id="UP000029389"/>
    </source>
</evidence>
<dbReference type="RefSeq" id="WP_042979045.1">
    <property type="nucleotide sequence ID" value="NZ_JMQC01000008.1"/>
</dbReference>
<dbReference type="PATRIC" id="fig|1405.8.peg.539"/>
<dbReference type="EMBL" id="QVOD01000014">
    <property type="protein sequence ID" value="RFT66509.1"/>
    <property type="molecule type" value="Genomic_DNA"/>
</dbReference>
<organism evidence="1 3">
    <name type="scientific">Bacillus clarus</name>
    <dbReference type="NCBI Taxonomy" id="2338372"/>
    <lineage>
        <taxon>Bacteria</taxon>
        <taxon>Bacillati</taxon>
        <taxon>Bacillota</taxon>
        <taxon>Bacilli</taxon>
        <taxon>Bacillales</taxon>
        <taxon>Bacillaceae</taxon>
        <taxon>Bacillus</taxon>
        <taxon>Bacillus cereus group</taxon>
    </lineage>
</organism>
<dbReference type="AlphaFoldDB" id="A0A090YQZ5"/>
<proteinExistence type="predicted"/>
<name>A0A090YQZ5_9BACI</name>
<gene>
    <name evidence="2" type="ORF">D0U04_13765</name>
    <name evidence="1" type="ORF">DJ93_364</name>
</gene>
<accession>A0A090YQZ5</accession>
<keyword evidence="4" id="KW-1185">Reference proteome</keyword>
<evidence type="ECO:0000313" key="4">
    <source>
        <dbReference type="Proteomes" id="UP000264294"/>
    </source>
</evidence>